<sequence length="412" mass="46917">MDQEIQVQSDKIVSAKQEALTTNADNPKESSAAGLSKVKYLAVACIFNSAKLLKVTVVNKLTKKGKNSRLDRQLAFKKQQLLSKLRVSEEEITTNSKLPERLTEIKMRQGEAHFLVKGGMSRVAFLSSNKSRIRNPLAAITLSPALILSRNQECSVMYLSDTLPHYKLEMKLNAPLPNIPRKAITEGMLRYDDTFLSVEHRKSGQKITLKRQFHKKDNEVKVLQSKLARSIEQKKQYYRLYLPANRSHIQLKQRIPSGEIKLTNLQKQTEQDYANLNDINCKFQESEQSLHNVQDLFNDNSEIELFDKSSNKYTTKTVRCVMNLTDLKVSSEKVGKVINEVSQLYGKIPNAVPSATAVNRIVDSKLALSHKQLDKVPKGKEQNTLYTDETRKYGKCIQTYILTDDTKTSYIF</sequence>
<dbReference type="Proteomes" id="UP000596742">
    <property type="component" value="Unassembled WGS sequence"/>
</dbReference>
<protein>
    <submittedName>
        <fullName evidence="1">Uncharacterized protein</fullName>
    </submittedName>
</protein>
<dbReference type="OrthoDB" id="6152535at2759"/>
<name>A0A8B6FMZ8_MYTGA</name>
<evidence type="ECO:0000313" key="1">
    <source>
        <dbReference type="EMBL" id="VDI51195.1"/>
    </source>
</evidence>
<evidence type="ECO:0000313" key="2">
    <source>
        <dbReference type="Proteomes" id="UP000596742"/>
    </source>
</evidence>
<reference evidence="1" key="1">
    <citation type="submission" date="2018-11" db="EMBL/GenBank/DDBJ databases">
        <authorList>
            <person name="Alioto T."/>
            <person name="Alioto T."/>
        </authorList>
    </citation>
    <scope>NUCLEOTIDE SEQUENCE</scope>
</reference>
<organism evidence="1 2">
    <name type="scientific">Mytilus galloprovincialis</name>
    <name type="common">Mediterranean mussel</name>
    <dbReference type="NCBI Taxonomy" id="29158"/>
    <lineage>
        <taxon>Eukaryota</taxon>
        <taxon>Metazoa</taxon>
        <taxon>Spiralia</taxon>
        <taxon>Lophotrochozoa</taxon>
        <taxon>Mollusca</taxon>
        <taxon>Bivalvia</taxon>
        <taxon>Autobranchia</taxon>
        <taxon>Pteriomorphia</taxon>
        <taxon>Mytilida</taxon>
        <taxon>Mytiloidea</taxon>
        <taxon>Mytilidae</taxon>
        <taxon>Mytilinae</taxon>
        <taxon>Mytilus</taxon>
    </lineage>
</organism>
<gene>
    <name evidence="1" type="ORF">MGAL_10B041810</name>
</gene>
<comment type="caution">
    <text evidence="1">The sequence shown here is derived from an EMBL/GenBank/DDBJ whole genome shotgun (WGS) entry which is preliminary data.</text>
</comment>
<dbReference type="AlphaFoldDB" id="A0A8B6FMZ8"/>
<keyword evidence="2" id="KW-1185">Reference proteome</keyword>
<dbReference type="EMBL" id="UYJE01007035">
    <property type="protein sequence ID" value="VDI51195.1"/>
    <property type="molecule type" value="Genomic_DNA"/>
</dbReference>
<accession>A0A8B6FMZ8</accession>
<proteinExistence type="predicted"/>